<dbReference type="EMBL" id="JACVVK020000444">
    <property type="protein sequence ID" value="KAK7474190.1"/>
    <property type="molecule type" value="Genomic_DNA"/>
</dbReference>
<feature type="transmembrane region" description="Helical" evidence="3">
    <location>
        <begin position="61"/>
        <end position="81"/>
    </location>
</feature>
<feature type="transmembrane region" description="Helical" evidence="3">
    <location>
        <begin position="181"/>
        <end position="200"/>
    </location>
</feature>
<feature type="transmembrane region" description="Helical" evidence="3">
    <location>
        <begin position="21"/>
        <end position="41"/>
    </location>
</feature>
<feature type="transmembrane region" description="Helical" evidence="3">
    <location>
        <begin position="610"/>
        <end position="636"/>
    </location>
</feature>
<gene>
    <name evidence="5" type="ORF">BaRGS_00034539</name>
</gene>
<feature type="domain" description="Major facilitator superfamily (MFS) profile" evidence="4">
    <location>
        <begin position="1"/>
        <end position="205"/>
    </location>
</feature>
<dbReference type="AlphaFoldDB" id="A0ABD0JHE9"/>
<dbReference type="Gene3D" id="1.20.1250.20">
    <property type="entry name" value="MFS general substrate transporter like domains"/>
    <property type="match status" value="2"/>
</dbReference>
<evidence type="ECO:0000313" key="6">
    <source>
        <dbReference type="Proteomes" id="UP001519460"/>
    </source>
</evidence>
<evidence type="ECO:0000259" key="4">
    <source>
        <dbReference type="PROSITE" id="PS50850"/>
    </source>
</evidence>
<dbReference type="SUPFAM" id="SSF103473">
    <property type="entry name" value="MFS general substrate transporter"/>
    <property type="match status" value="1"/>
</dbReference>
<dbReference type="PANTHER" id="PTHR11360">
    <property type="entry name" value="MONOCARBOXYLATE TRANSPORTER"/>
    <property type="match status" value="1"/>
</dbReference>
<feature type="transmembrane region" description="Helical" evidence="3">
    <location>
        <begin position="586"/>
        <end position="604"/>
    </location>
</feature>
<dbReference type="InterPro" id="IPR050327">
    <property type="entry name" value="Proton-linked_MCT"/>
</dbReference>
<feature type="transmembrane region" description="Helical" evidence="3">
    <location>
        <begin position="150"/>
        <end position="175"/>
    </location>
</feature>
<dbReference type="InterPro" id="IPR011701">
    <property type="entry name" value="MFS"/>
</dbReference>
<feature type="compositionally biased region" description="Polar residues" evidence="2">
    <location>
        <begin position="345"/>
        <end position="355"/>
    </location>
</feature>
<keyword evidence="3" id="KW-0812">Transmembrane</keyword>
<feature type="transmembrane region" description="Helical" evidence="3">
    <location>
        <begin position="522"/>
        <end position="545"/>
    </location>
</feature>
<feature type="compositionally biased region" description="Polar residues" evidence="2">
    <location>
        <begin position="363"/>
        <end position="385"/>
    </location>
</feature>
<accession>A0ABD0JHE9</accession>
<dbReference type="PANTHER" id="PTHR11360:SF306">
    <property type="entry name" value="RE01051P"/>
    <property type="match status" value="1"/>
</dbReference>
<dbReference type="InterPro" id="IPR036259">
    <property type="entry name" value="MFS_trans_sf"/>
</dbReference>
<feature type="transmembrane region" description="Helical" evidence="3">
    <location>
        <begin position="123"/>
        <end position="143"/>
    </location>
</feature>
<evidence type="ECO:0000313" key="5">
    <source>
        <dbReference type="EMBL" id="KAK7474190.1"/>
    </source>
</evidence>
<dbReference type="InterPro" id="IPR020846">
    <property type="entry name" value="MFS_dom"/>
</dbReference>
<feature type="compositionally biased region" description="Basic and acidic residues" evidence="2">
    <location>
        <begin position="413"/>
        <end position="427"/>
    </location>
</feature>
<feature type="region of interest" description="Disordered" evidence="2">
    <location>
        <begin position="345"/>
        <end position="385"/>
    </location>
</feature>
<feature type="transmembrane region" description="Helical" evidence="3">
    <location>
        <begin position="93"/>
        <end position="111"/>
    </location>
</feature>
<name>A0ABD0JHE9_9CAEN</name>
<feature type="transmembrane region" description="Helical" evidence="3">
    <location>
        <begin position="675"/>
        <end position="694"/>
    </location>
</feature>
<feature type="compositionally biased region" description="Basic and acidic residues" evidence="2">
    <location>
        <begin position="453"/>
        <end position="468"/>
    </location>
</feature>
<feature type="region of interest" description="Disordered" evidence="2">
    <location>
        <begin position="453"/>
        <end position="480"/>
    </location>
</feature>
<feature type="transmembrane region" description="Helical" evidence="3">
    <location>
        <begin position="557"/>
        <end position="579"/>
    </location>
</feature>
<evidence type="ECO:0000256" key="2">
    <source>
        <dbReference type="SAM" id="MobiDB-lite"/>
    </source>
</evidence>
<comment type="caution">
    <text evidence="5">The sequence shown here is derived from an EMBL/GenBank/DDBJ whole genome shotgun (WGS) entry which is preliminary data.</text>
</comment>
<evidence type="ECO:0000256" key="3">
    <source>
        <dbReference type="SAM" id="Phobius"/>
    </source>
</evidence>
<dbReference type="PROSITE" id="PS50850">
    <property type="entry name" value="MFS"/>
    <property type="match status" value="1"/>
</dbReference>
<protein>
    <recommendedName>
        <fullName evidence="4">Major facilitator superfamily (MFS) profile domain-containing protein</fullName>
    </recommendedName>
</protein>
<feature type="region of interest" description="Disordered" evidence="2">
    <location>
        <begin position="399"/>
        <end position="436"/>
    </location>
</feature>
<dbReference type="Proteomes" id="UP001519460">
    <property type="component" value="Unassembled WGS sequence"/>
</dbReference>
<proteinExistence type="predicted"/>
<evidence type="ECO:0000256" key="1">
    <source>
        <dbReference type="ARBA" id="ARBA00004141"/>
    </source>
</evidence>
<keyword evidence="3" id="KW-0472">Membrane</keyword>
<dbReference type="GO" id="GO:0016020">
    <property type="term" value="C:membrane"/>
    <property type="evidence" value="ECO:0007669"/>
    <property type="project" value="UniProtKB-SubCell"/>
</dbReference>
<keyword evidence="6" id="KW-1185">Reference proteome</keyword>
<reference evidence="5 6" key="1">
    <citation type="journal article" date="2023" name="Sci. Data">
        <title>Genome assembly of the Korean intertidal mud-creeper Batillaria attramentaria.</title>
        <authorList>
            <person name="Patra A.K."/>
            <person name="Ho P.T."/>
            <person name="Jun S."/>
            <person name="Lee S.J."/>
            <person name="Kim Y."/>
            <person name="Won Y.J."/>
        </authorList>
    </citation>
    <scope>NUCLEOTIDE SEQUENCE [LARGE SCALE GENOMIC DNA]</scope>
    <source>
        <strain evidence="5">Wonlab-2016</strain>
    </source>
</reference>
<keyword evidence="3" id="KW-1133">Transmembrane helix</keyword>
<organism evidence="5 6">
    <name type="scientific">Batillaria attramentaria</name>
    <dbReference type="NCBI Taxonomy" id="370345"/>
    <lineage>
        <taxon>Eukaryota</taxon>
        <taxon>Metazoa</taxon>
        <taxon>Spiralia</taxon>
        <taxon>Lophotrochozoa</taxon>
        <taxon>Mollusca</taxon>
        <taxon>Gastropoda</taxon>
        <taxon>Caenogastropoda</taxon>
        <taxon>Sorbeoconcha</taxon>
        <taxon>Cerithioidea</taxon>
        <taxon>Batillariidae</taxon>
        <taxon>Batillaria</taxon>
    </lineage>
</organism>
<comment type="subcellular location">
    <subcellularLocation>
        <location evidence="1">Membrane</location>
        <topology evidence="1">Multi-pass membrane protein</topology>
    </subcellularLocation>
</comment>
<feature type="transmembrane region" description="Helical" evidence="3">
    <location>
        <begin position="648"/>
        <end position="669"/>
    </location>
</feature>
<sequence length="720" mass="78499">MWRQRRKMKAVEMMRVCTTEVGPWMVVLGCFVNYAVLTGYLKSSGVLFVELLRKFQGTASHAALLFGLRGAIFSVTGLYVMNVIVARLGVRKTVLIGAVLLALSAILSSFANDLTSLICIQSLLLGTADAMLLTPGEVLMGSYFRRRRSLAIAVAKCGASVGSVAVPPLMAYLLAEYDLRGALLLMGGLCLHSLPATLLLRPVSHLTRNRKRNSGNAVSLSYQNSSAPAHVRQYSKQTATVSTLEKQTSLQILPFFSDRRQAERLGHVGKDSKSHADDFHVLKESANESSKQSIGDVCNDKEACSCDRVVFADEINVSQTPWSSCNSGNYPQGTRNTLLDDTRASNKTCSEISSNHPERWNSESKVSPQTERKTSSNGGDNPEVTKNTLLCMRTSEKTFSQVRHANGKHKRRTSSESDVSPKTKEKTPCNVGNNSDGTKNTLLHVCTSQETCSEVRRPNGNHQERTADAESDVSPENGEKATRTTTTCCHRNHSDDSCAKRFLTCLVRPLLMLDFSLFHRPLFRLLVLFFACSTVVNITVDYLPAIATEQGVSEQQAALLLSVIGGLDFVCRLATGFIADLRKIRVSTMIIISCLILGLANQFVRFLTSFPLFLGLAVLQGMLGGVTHSLMPILIIEFVGLDNLGKGLGFLQLVSGAFVAGFFPLLGYIRDVTGSYVAVYHVIGSGILTAGALLSCEGLVKRCTTNSDENRTKRQNSAKI</sequence>
<dbReference type="Pfam" id="PF07690">
    <property type="entry name" value="MFS_1"/>
    <property type="match status" value="2"/>
</dbReference>